<organism evidence="3 4">
    <name type="scientific">Pseudoduganella armeniaca</name>
    <dbReference type="NCBI Taxonomy" id="2072590"/>
    <lineage>
        <taxon>Bacteria</taxon>
        <taxon>Pseudomonadati</taxon>
        <taxon>Pseudomonadota</taxon>
        <taxon>Betaproteobacteria</taxon>
        <taxon>Burkholderiales</taxon>
        <taxon>Oxalobacteraceae</taxon>
        <taxon>Telluria group</taxon>
        <taxon>Pseudoduganella</taxon>
    </lineage>
</organism>
<feature type="region of interest" description="Disordered" evidence="1">
    <location>
        <begin position="986"/>
        <end position="1010"/>
    </location>
</feature>
<reference evidence="3 4" key="1">
    <citation type="submission" date="2018-03" db="EMBL/GenBank/DDBJ databases">
        <title>Massilia armeniaca sp. nov., isolated from desert soil.</title>
        <authorList>
            <person name="Huang H."/>
            <person name="Ren M."/>
        </authorList>
    </citation>
    <scope>NUCLEOTIDE SEQUENCE [LARGE SCALE GENOMIC DNA]</scope>
    <source>
        <strain evidence="3 4">ZMN-3</strain>
    </source>
</reference>
<feature type="compositionally biased region" description="Polar residues" evidence="1">
    <location>
        <begin position="1136"/>
        <end position="1160"/>
    </location>
</feature>
<feature type="domain" description="eCIS core" evidence="2">
    <location>
        <begin position="33"/>
        <end position="98"/>
    </location>
</feature>
<feature type="compositionally biased region" description="Polar residues" evidence="1">
    <location>
        <begin position="139"/>
        <end position="159"/>
    </location>
</feature>
<evidence type="ECO:0000313" key="3">
    <source>
        <dbReference type="EMBL" id="AVR99420.1"/>
    </source>
</evidence>
<evidence type="ECO:0000313" key="4">
    <source>
        <dbReference type="Proteomes" id="UP000240505"/>
    </source>
</evidence>
<feature type="region of interest" description="Disordered" evidence="1">
    <location>
        <begin position="1080"/>
        <end position="1160"/>
    </location>
</feature>
<feature type="region of interest" description="Disordered" evidence="1">
    <location>
        <begin position="136"/>
        <end position="159"/>
    </location>
</feature>
<dbReference type="Pfam" id="PF13699">
    <property type="entry name" value="eCIS_core"/>
    <property type="match status" value="1"/>
</dbReference>
<feature type="compositionally biased region" description="Low complexity" evidence="1">
    <location>
        <begin position="1"/>
        <end position="16"/>
    </location>
</feature>
<dbReference type="OrthoDB" id="292792at2"/>
<keyword evidence="4" id="KW-1185">Reference proteome</keyword>
<name>A0A2R4CIX4_9BURK</name>
<dbReference type="AlphaFoldDB" id="A0A2R4CIX4"/>
<dbReference type="EMBL" id="CP028324">
    <property type="protein sequence ID" value="AVR99420.1"/>
    <property type="molecule type" value="Genomic_DNA"/>
</dbReference>
<accession>A0A2R4CIX4</accession>
<feature type="compositionally biased region" description="Low complexity" evidence="1">
    <location>
        <begin position="1083"/>
        <end position="1096"/>
    </location>
</feature>
<protein>
    <recommendedName>
        <fullName evidence="2">eCIS core domain-containing protein</fullName>
    </recommendedName>
</protein>
<feature type="region of interest" description="Disordered" evidence="1">
    <location>
        <begin position="1"/>
        <end position="30"/>
    </location>
</feature>
<evidence type="ECO:0000256" key="1">
    <source>
        <dbReference type="SAM" id="MobiDB-lite"/>
    </source>
</evidence>
<feature type="compositionally biased region" description="Basic residues" evidence="1">
    <location>
        <begin position="1111"/>
        <end position="1122"/>
    </location>
</feature>
<proteinExistence type="predicted"/>
<evidence type="ECO:0000259" key="2">
    <source>
        <dbReference type="Pfam" id="PF13699"/>
    </source>
</evidence>
<gene>
    <name evidence="3" type="ORF">C9I28_27045</name>
</gene>
<sequence length="1160" mass="125328">MTQVRQRAADMADAQATPLRDYEPSGECEAPHLPRRLRLGIEKLTGFSMHGVNVHRNSSLPAQLQARAFARGNDIHLAPGEERLLPHEAWHLVQQMQGRVTGTMRVAGHAVNDDVGLEREADAMGALALSLGPPASTACRGSQQSDPVNSHSFSSGTSTAMAHGHDLVAQRTPEQALQDNGVTSDKQQEIQCIVANARHIYATYPVVTARSLSFQTLRGEIRQAVSSIVSLERAFIESWNMDVSSSDVAYLPLASPDYRPRAAKPVPNAGEMVSYLTQWQAKMLSEKSMTADKKFASVLPMILRSPELPPTVQVALKLMFTHTSNFVPVDMQGRDIRSVEHGQYSRTSMTPPRADNAELLRADAKAQYAGEGTTIPRGRTFQVINQPLHAALLSNARMTSNIANMTHYGDTDNERMTYSEYTSSAGSHTGSLGLIPNMHRTLEVGGSLASRQLPGDAQPVAWEPAPLVPDHWRPLIPTDKLQSSTDKNYHDFLLADRSALVAETAAEITRMYAGAHQGPSVVPVQSPTHASLILELHYPDGYSEASKLSEAQWRELLIKRFNAAAESADLHTRITHRASFGFPYPTASSVGGPVRIWPGLVPKEVFKHIVFTTLVGLSKVKTIPAVGEAAAKTLPEPFATVGMPPSAASSSSTAPTATLHVEALKTAVRYAQDVMGTAAAALGPEELVGWIRDRLRKNLIKAKSGLADATLASPGGDHGYVKIASVIENLMEYSYLLEAVLHKPALPDDVYPQHFRRTLDLDNGPTQHATFYLDSGMQALVCAHMVARAWLERLGDGDRKNIFDGRTLRTVDLNSYFEYASIDGVNLLMAAMNRGSDGSYTAQPELLKLLRKRTPGIVSADLNPVLTSLNSKKTLVPPKVVFGQLAGPGETRNGITVPIVDITNASLDAVKSLNLQAGYANFFVAESLSKHQQLGADKFTMGRLNAVGTEAFVRLARAMIEPIAKFAAHPLPAAYRQRMDRIFYGDPPDTSDEIMDDASSSPSQGRVPNGMDWPVATANNLMSMDDDGESQVHLPPFPTSGSVTHVPSAYPATSSVLPYGQYASTFPVWHTANGYSFETGGTSSVRPSPLLSSSQPGLGGTERTSAPIRRQAARSRALHPYHRPGSGQVAPGPDSDSAQESSNSAQPSVPSNSSEDGMDF</sequence>
<dbReference type="KEGG" id="masz:C9I28_27045"/>
<dbReference type="InterPro" id="IPR025295">
    <property type="entry name" value="eCIS_core_dom"/>
</dbReference>
<dbReference type="Proteomes" id="UP000240505">
    <property type="component" value="Chromosome"/>
</dbReference>